<dbReference type="RefSeq" id="WP_006807848.1">
    <property type="nucleotide sequence ID" value="NZ_ADAD01000153.1"/>
</dbReference>
<dbReference type="InterPro" id="IPR036490">
    <property type="entry name" value="ThsB_TIR-like_sf"/>
</dbReference>
<dbReference type="Pfam" id="PF08937">
    <property type="entry name" value="ThsB_TIR"/>
    <property type="match status" value="1"/>
</dbReference>
<dbReference type="eggNOG" id="ENOG5032BPX">
    <property type="taxonomic scope" value="Bacteria"/>
</dbReference>
<evidence type="ECO:0000313" key="3">
    <source>
        <dbReference type="Proteomes" id="UP000004226"/>
    </source>
</evidence>
<accession>D0GMY6</accession>
<dbReference type="EMBL" id="ADAD01000153">
    <property type="protein sequence ID" value="EEY34546.1"/>
    <property type="molecule type" value="Genomic_DNA"/>
</dbReference>
<name>D0GMY6_9FUSO</name>
<comment type="caution">
    <text evidence="2">The sequence shown here is derived from an EMBL/GenBank/DDBJ whole genome shotgun (WGS) entry which is preliminary data.</text>
</comment>
<protein>
    <recommendedName>
        <fullName evidence="1">Thoeris protein ThsB TIR-like domain-containing protein</fullName>
    </recommendedName>
</protein>
<dbReference type="AlphaFoldDB" id="D0GMY6"/>
<dbReference type="SUPFAM" id="SSF52206">
    <property type="entry name" value="Hypothetical protein MTH538"/>
    <property type="match status" value="1"/>
</dbReference>
<dbReference type="Proteomes" id="UP000004226">
    <property type="component" value="Unassembled WGS sequence"/>
</dbReference>
<reference evidence="2 3" key="1">
    <citation type="submission" date="2009-10" db="EMBL/GenBank/DDBJ databases">
        <authorList>
            <person name="Harkins D.M."/>
            <person name="Madupu R."/>
            <person name="Durkin A.S."/>
            <person name="Torralba M."/>
            <person name="Methe B."/>
            <person name="Sutton G.G."/>
            <person name="Strausberg R.L."/>
            <person name="Nelson K.E."/>
        </authorList>
    </citation>
    <scope>NUCLEOTIDE SEQUENCE [LARGE SCALE GENOMIC DNA]</scope>
    <source>
        <strain evidence="2 3">F0264</strain>
    </source>
</reference>
<evidence type="ECO:0000313" key="2">
    <source>
        <dbReference type="EMBL" id="EEY34546.1"/>
    </source>
</evidence>
<gene>
    <name evidence="2" type="ORF">HMPREF0554_0261</name>
</gene>
<evidence type="ECO:0000259" key="1">
    <source>
        <dbReference type="Pfam" id="PF08937"/>
    </source>
</evidence>
<keyword evidence="3" id="KW-1185">Reference proteome</keyword>
<sequence>MSYRLFISHAWKHNDEYYNLIDMLDRKAYFNWTNYSVPEHDPFDTEDDLKEELRQQIRPVNAVLIIAGMYALYSNWIKFEIEFAEKISKPIIVIRPRGQEKVPVYLQEIANKSGNTIVNWNTDSIVEAIREYSI</sequence>
<organism evidence="2 3">
    <name type="scientific">Pseudoleptotrichia goodfellowii F0264</name>
    <dbReference type="NCBI Taxonomy" id="596323"/>
    <lineage>
        <taxon>Bacteria</taxon>
        <taxon>Fusobacteriati</taxon>
        <taxon>Fusobacteriota</taxon>
        <taxon>Fusobacteriia</taxon>
        <taxon>Fusobacteriales</taxon>
        <taxon>Leptotrichiaceae</taxon>
        <taxon>Pseudoleptotrichia</taxon>
    </lineage>
</organism>
<dbReference type="Gene3D" id="3.40.50.9200">
    <property type="entry name" value="Hypothetical protein MTH538"/>
    <property type="match status" value="1"/>
</dbReference>
<feature type="domain" description="Thoeris protein ThsB TIR-like" evidence="1">
    <location>
        <begin position="6"/>
        <end position="100"/>
    </location>
</feature>
<dbReference type="InterPro" id="IPR015032">
    <property type="entry name" value="ThsB__TIR-like_domain"/>
</dbReference>
<proteinExistence type="predicted"/>